<sequence length="628" mass="70499">MSQQKHLVFRVMLLTLLLSGCNRDFAGMAEQRMAYSRVNQSDIEIVAIQDLMGSNYVKGILTAADEINQRPGKLLGRSLKVNIEQERSTVSDTKKIVRRIVANPRITAVLGHRSSSVAIPASVIYDRSQIIFMPPFSTAKSLTGHNFDYVFRMVPSNKIMAEQLAHVAKTLGIQNIVVLYARDELSRELAFLFENAALKQGINLVKRSSFYDKETNYRPTISQFSSETFEAVFIASPAAPAALMATQLREMGIEQPILGNDSLNHLSYKQRAGEAAENTIVPSIYRPDKNSIISQKFLRHYQAKYNTKPDYNAAQGYDSLMLLVAAIEQAGSTLAPLLSSTLHFMPAWVGVTGIHAYDQTGEMQGKKYFFKVVKEGELKDLPAIHVPYLLERFEKGLKDSLIKSSIDRELTDFSKVFTERLHEDDHKTYLLDLAQEILGFKRIGIIYENTVDGRRASDYPLLAALASRKELTIIHCEIPFSILEKTEIEQAIIACYGKLSLEVDAMYIPPYRGIDSKLSQQLNSSLAFFKIPAISLDERNDDPNISLVLGKRSDVDQQSMNSMQVYNNLLNGLKVHEFSEHLQSLPEITPNLSNLQRYGLPDKAILDLSPDGFLYSDDRVQSQAQGKP</sequence>
<dbReference type="PANTHER" id="PTHR30483">
    <property type="entry name" value="LEUCINE-SPECIFIC-BINDING PROTEIN"/>
    <property type="match status" value="1"/>
</dbReference>
<feature type="domain" description="Leucine-binding protein" evidence="4">
    <location>
        <begin position="52"/>
        <end position="376"/>
    </location>
</feature>
<keyword evidence="2 3" id="KW-0732">Signal</keyword>
<dbReference type="PROSITE" id="PS51257">
    <property type="entry name" value="PROKAR_LIPOPROTEIN"/>
    <property type="match status" value="1"/>
</dbReference>
<dbReference type="SUPFAM" id="SSF53822">
    <property type="entry name" value="Periplasmic binding protein-like I"/>
    <property type="match status" value="1"/>
</dbReference>
<evidence type="ECO:0000313" key="5">
    <source>
        <dbReference type="EMBL" id="CAA6828337.1"/>
    </source>
</evidence>
<dbReference type="InterPro" id="IPR028081">
    <property type="entry name" value="Leu-bd"/>
</dbReference>
<evidence type="ECO:0000256" key="1">
    <source>
        <dbReference type="ARBA" id="ARBA00010062"/>
    </source>
</evidence>
<feature type="chain" id="PRO_5028176023" evidence="3">
    <location>
        <begin position="27"/>
        <end position="628"/>
    </location>
</feature>
<accession>A0A6S6UGS8</accession>
<dbReference type="AlphaFoldDB" id="A0A6S6UGS8"/>
<gene>
    <name evidence="5" type="ORF">HELGO_WM9197</name>
</gene>
<dbReference type="Gene3D" id="3.40.50.2300">
    <property type="match status" value="3"/>
</dbReference>
<keyword evidence="5" id="KW-0675">Receptor</keyword>
<evidence type="ECO:0000256" key="2">
    <source>
        <dbReference type="ARBA" id="ARBA00022729"/>
    </source>
</evidence>
<dbReference type="EMBL" id="CACVAY010000148">
    <property type="protein sequence ID" value="CAA6828337.1"/>
    <property type="molecule type" value="Genomic_DNA"/>
</dbReference>
<dbReference type="InterPro" id="IPR028082">
    <property type="entry name" value="Peripla_BP_I"/>
</dbReference>
<reference evidence="5" key="1">
    <citation type="submission" date="2020-01" db="EMBL/GenBank/DDBJ databases">
        <authorList>
            <person name="Meier V. D."/>
            <person name="Meier V D."/>
        </authorList>
    </citation>
    <scope>NUCLEOTIDE SEQUENCE</scope>
    <source>
        <strain evidence="5">HLG_WM_MAG_07</strain>
    </source>
</reference>
<comment type="similarity">
    <text evidence="1">Belongs to the leucine-binding protein family.</text>
</comment>
<organism evidence="5">
    <name type="scientific">uncultured Thiotrichaceae bacterium</name>
    <dbReference type="NCBI Taxonomy" id="298394"/>
    <lineage>
        <taxon>Bacteria</taxon>
        <taxon>Pseudomonadati</taxon>
        <taxon>Pseudomonadota</taxon>
        <taxon>Gammaproteobacteria</taxon>
        <taxon>Thiotrichales</taxon>
        <taxon>Thiotrichaceae</taxon>
        <taxon>environmental samples</taxon>
    </lineage>
</organism>
<proteinExistence type="inferred from homology"/>
<evidence type="ECO:0000256" key="3">
    <source>
        <dbReference type="SAM" id="SignalP"/>
    </source>
</evidence>
<evidence type="ECO:0000259" key="4">
    <source>
        <dbReference type="Pfam" id="PF13458"/>
    </source>
</evidence>
<feature type="signal peptide" evidence="3">
    <location>
        <begin position="1"/>
        <end position="26"/>
    </location>
</feature>
<dbReference type="InterPro" id="IPR051010">
    <property type="entry name" value="BCAA_transport"/>
</dbReference>
<protein>
    <submittedName>
        <fullName evidence="5">Extracellular ligand-binding receptor</fullName>
    </submittedName>
</protein>
<name>A0A6S6UGS8_9GAMM</name>
<dbReference type="Pfam" id="PF13458">
    <property type="entry name" value="Peripla_BP_6"/>
    <property type="match status" value="1"/>
</dbReference>
<dbReference type="CDD" id="cd06344">
    <property type="entry name" value="PBP1_ABC_HAAT-like"/>
    <property type="match status" value="1"/>
</dbReference>
<dbReference type="PANTHER" id="PTHR30483:SF6">
    <property type="entry name" value="PERIPLASMIC BINDING PROTEIN OF ABC TRANSPORTER FOR NATURAL AMINO ACIDS"/>
    <property type="match status" value="1"/>
</dbReference>